<dbReference type="InterPro" id="IPR025660">
    <property type="entry name" value="Pept_his_AS"/>
</dbReference>
<dbReference type="InterPro" id="IPR013128">
    <property type="entry name" value="Peptidase_C1A"/>
</dbReference>
<dbReference type="PANTHER" id="PTHR12411">
    <property type="entry name" value="CYSTEINE PROTEASE FAMILY C1-RELATED"/>
    <property type="match status" value="1"/>
</dbReference>
<dbReference type="PRINTS" id="PR00705">
    <property type="entry name" value="PAPAIN"/>
</dbReference>
<dbReference type="EMBL" id="CAJHUC010002917">
    <property type="protein sequence ID" value="CAD7704537.1"/>
    <property type="molecule type" value="Genomic_DNA"/>
</dbReference>
<dbReference type="GO" id="GO:0008234">
    <property type="term" value="F:cysteine-type peptidase activity"/>
    <property type="evidence" value="ECO:0007669"/>
    <property type="project" value="UniProtKB-KW"/>
</dbReference>
<keyword evidence="2" id="KW-0645">Protease</keyword>
<dbReference type="InterPro" id="IPR025661">
    <property type="entry name" value="Pept_asp_AS"/>
</dbReference>
<dbReference type="SMART" id="SM00277">
    <property type="entry name" value="GRAN"/>
    <property type="match status" value="1"/>
</dbReference>
<keyword evidence="4" id="KW-0788">Thiol protease</keyword>
<dbReference type="InterPro" id="IPR038765">
    <property type="entry name" value="Papain-like_cys_pep_sf"/>
</dbReference>
<dbReference type="Proteomes" id="UP000708148">
    <property type="component" value="Unassembled WGS sequence"/>
</dbReference>
<dbReference type="InterPro" id="IPR000118">
    <property type="entry name" value="Granulin"/>
</dbReference>
<dbReference type="FunFam" id="3.90.70.10:FF:000138">
    <property type="entry name" value="Cruzipain"/>
    <property type="match status" value="1"/>
</dbReference>
<dbReference type="OrthoDB" id="10253408at2759"/>
<feature type="domain" description="Peptidase C1A papain C-terminal" evidence="10">
    <location>
        <begin position="130"/>
        <end position="343"/>
    </location>
</feature>
<dbReference type="InterPro" id="IPR037277">
    <property type="entry name" value="Granulin_sf"/>
</dbReference>
<dbReference type="AlphaFoldDB" id="A0A8S1J9R9"/>
<feature type="chain" id="PRO_5035775448" evidence="8">
    <location>
        <begin position="25"/>
        <end position="484"/>
    </location>
</feature>
<dbReference type="SMART" id="SM00645">
    <property type="entry name" value="Pept_C1"/>
    <property type="match status" value="1"/>
</dbReference>
<evidence type="ECO:0000256" key="1">
    <source>
        <dbReference type="ARBA" id="ARBA00008455"/>
    </source>
</evidence>
<feature type="domain" description="Granulins" evidence="9">
    <location>
        <begin position="379"/>
        <end position="436"/>
    </location>
</feature>
<feature type="region of interest" description="Disordered" evidence="7">
    <location>
        <begin position="344"/>
        <end position="376"/>
    </location>
</feature>
<dbReference type="PROSITE" id="PS00640">
    <property type="entry name" value="THIOL_PROTEASE_ASN"/>
    <property type="match status" value="1"/>
</dbReference>
<dbReference type="CDD" id="cd02248">
    <property type="entry name" value="Peptidase_C1A"/>
    <property type="match status" value="1"/>
</dbReference>
<evidence type="ECO:0000259" key="9">
    <source>
        <dbReference type="SMART" id="SM00277"/>
    </source>
</evidence>
<dbReference type="InterPro" id="IPR039417">
    <property type="entry name" value="Peptidase_C1A_papain-like"/>
</dbReference>
<feature type="domain" description="Cathepsin propeptide inhibitor" evidence="11">
    <location>
        <begin position="46"/>
        <end position="103"/>
    </location>
</feature>
<dbReference type="SUPFAM" id="SSF54001">
    <property type="entry name" value="Cysteine proteinases"/>
    <property type="match status" value="1"/>
</dbReference>
<dbReference type="Gene3D" id="2.10.25.160">
    <property type="entry name" value="Granulin"/>
    <property type="match status" value="1"/>
</dbReference>
<dbReference type="SUPFAM" id="SSF57277">
    <property type="entry name" value="Granulin repeat"/>
    <property type="match status" value="1"/>
</dbReference>
<dbReference type="SMART" id="SM00848">
    <property type="entry name" value="Inhibitor_I29"/>
    <property type="match status" value="1"/>
</dbReference>
<keyword evidence="8" id="KW-0732">Signal</keyword>
<dbReference type="InterPro" id="IPR000169">
    <property type="entry name" value="Pept_cys_AS"/>
</dbReference>
<evidence type="ECO:0000256" key="4">
    <source>
        <dbReference type="ARBA" id="ARBA00022807"/>
    </source>
</evidence>
<name>A0A8S1J9R9_9CHLO</name>
<keyword evidence="3" id="KW-0378">Hydrolase</keyword>
<sequence>MANHRGGMWLSVSLLCCCLAAAAASEDRAADEEYIRAAKANPYEAFRRWAEEHGRPYLEGTEEHSSRFKIWLANLEYIVEYNPRHESHWLAMNGMADKSPAEYKQLLGTRVPKERLRVAAPAAGPVAKTSVDAIDWRQYNAVTEVKNQETCGGCWAFSATGSIEGINAIETGELVSLSEQELIDCETTDKGCEGGWMDDAFAWVIQNHGITLEKDYQFKAVDERCNVRKEHEHFVTIDGYGDIPKSEDLMFQYAAKQPVSIAIHSGDSSFMLYGGGIYDEPCGVDLDHGVLVVGYNVSGEEGYWIVKNSWGTDWGEAGYIRLATGLNNGQGQCGMALAASYPEKTSPNPPVPGPAVAPAPMPMPGPEPAPGPSSPPVQCDSETECPSTDTCCCVMSIFNMCFEWGCCPYADATCCEDEVHCCPPEFPVCDPDNGDCKKTATSLESVPWATKTKAMPIGDGLNELPHSEDAVARSSPVGGQFTET</sequence>
<dbReference type="InterPro" id="IPR013201">
    <property type="entry name" value="Prot_inhib_I29"/>
</dbReference>
<evidence type="ECO:0000256" key="5">
    <source>
        <dbReference type="ARBA" id="ARBA00023157"/>
    </source>
</evidence>
<comment type="similarity">
    <text evidence="1">Belongs to the peptidase C1 family.</text>
</comment>
<keyword evidence="6" id="KW-0325">Glycoprotein</keyword>
<evidence type="ECO:0000256" key="6">
    <source>
        <dbReference type="ARBA" id="ARBA00023180"/>
    </source>
</evidence>
<gene>
    <name evidence="12" type="ORF">OSTQU699_LOCUS9892</name>
</gene>
<comment type="caution">
    <text evidence="12">The sequence shown here is derived from an EMBL/GenBank/DDBJ whole genome shotgun (WGS) entry which is preliminary data.</text>
</comment>
<feature type="region of interest" description="Disordered" evidence="7">
    <location>
        <begin position="463"/>
        <end position="484"/>
    </location>
</feature>
<organism evidence="12 13">
    <name type="scientific">Ostreobium quekettii</name>
    <dbReference type="NCBI Taxonomy" id="121088"/>
    <lineage>
        <taxon>Eukaryota</taxon>
        <taxon>Viridiplantae</taxon>
        <taxon>Chlorophyta</taxon>
        <taxon>core chlorophytes</taxon>
        <taxon>Ulvophyceae</taxon>
        <taxon>TCBD clade</taxon>
        <taxon>Bryopsidales</taxon>
        <taxon>Ostreobineae</taxon>
        <taxon>Ostreobiaceae</taxon>
        <taxon>Ostreobium</taxon>
    </lineage>
</organism>
<dbReference type="Pfam" id="PF08246">
    <property type="entry name" value="Inhibitor_I29"/>
    <property type="match status" value="1"/>
</dbReference>
<evidence type="ECO:0000256" key="2">
    <source>
        <dbReference type="ARBA" id="ARBA00022670"/>
    </source>
</evidence>
<accession>A0A8S1J9R9</accession>
<evidence type="ECO:0000313" key="13">
    <source>
        <dbReference type="Proteomes" id="UP000708148"/>
    </source>
</evidence>
<dbReference type="InterPro" id="IPR000668">
    <property type="entry name" value="Peptidase_C1A_C"/>
</dbReference>
<protein>
    <submittedName>
        <fullName evidence="12">Uncharacterized protein</fullName>
    </submittedName>
</protein>
<evidence type="ECO:0000313" key="12">
    <source>
        <dbReference type="EMBL" id="CAD7704537.1"/>
    </source>
</evidence>
<reference evidence="12" key="1">
    <citation type="submission" date="2020-12" db="EMBL/GenBank/DDBJ databases">
        <authorList>
            <person name="Iha C."/>
        </authorList>
    </citation>
    <scope>NUCLEOTIDE SEQUENCE</scope>
</reference>
<feature type="signal peptide" evidence="8">
    <location>
        <begin position="1"/>
        <end position="24"/>
    </location>
</feature>
<dbReference type="GO" id="GO:0006508">
    <property type="term" value="P:proteolysis"/>
    <property type="evidence" value="ECO:0007669"/>
    <property type="project" value="UniProtKB-KW"/>
</dbReference>
<evidence type="ECO:0000256" key="3">
    <source>
        <dbReference type="ARBA" id="ARBA00022801"/>
    </source>
</evidence>
<proteinExistence type="inferred from homology"/>
<dbReference type="PROSITE" id="PS00139">
    <property type="entry name" value="THIOL_PROTEASE_CYS"/>
    <property type="match status" value="1"/>
</dbReference>
<keyword evidence="13" id="KW-1185">Reference proteome</keyword>
<evidence type="ECO:0000256" key="8">
    <source>
        <dbReference type="SAM" id="SignalP"/>
    </source>
</evidence>
<dbReference type="Pfam" id="PF00112">
    <property type="entry name" value="Peptidase_C1"/>
    <property type="match status" value="1"/>
</dbReference>
<dbReference type="PROSITE" id="PS00639">
    <property type="entry name" value="THIOL_PROTEASE_HIS"/>
    <property type="match status" value="1"/>
</dbReference>
<dbReference type="Gene3D" id="3.90.70.10">
    <property type="entry name" value="Cysteine proteinases"/>
    <property type="match status" value="1"/>
</dbReference>
<evidence type="ECO:0000259" key="10">
    <source>
        <dbReference type="SMART" id="SM00645"/>
    </source>
</evidence>
<evidence type="ECO:0000259" key="11">
    <source>
        <dbReference type="SMART" id="SM00848"/>
    </source>
</evidence>
<keyword evidence="5" id="KW-1015">Disulfide bond</keyword>
<feature type="compositionally biased region" description="Pro residues" evidence="7">
    <location>
        <begin position="347"/>
        <end position="375"/>
    </location>
</feature>
<evidence type="ECO:0000256" key="7">
    <source>
        <dbReference type="SAM" id="MobiDB-lite"/>
    </source>
</evidence>
<dbReference type="Pfam" id="PF00396">
    <property type="entry name" value="Granulin"/>
    <property type="match status" value="1"/>
</dbReference>